<feature type="chain" id="PRO_5040367016" description="DUF6816 domain-containing protein" evidence="2">
    <location>
        <begin position="24"/>
        <end position="268"/>
    </location>
</feature>
<keyword evidence="5" id="KW-1185">Reference proteome</keyword>
<accession>A0A9N8EK87</accession>
<feature type="compositionally biased region" description="Polar residues" evidence="1">
    <location>
        <begin position="244"/>
        <end position="255"/>
    </location>
</feature>
<comment type="caution">
    <text evidence="4">The sequence shown here is derived from an EMBL/GenBank/DDBJ whole genome shotgun (WGS) entry which is preliminary data.</text>
</comment>
<proteinExistence type="predicted"/>
<dbReference type="OrthoDB" id="193356at2759"/>
<dbReference type="InterPro" id="IPR049213">
    <property type="entry name" value="DUF6816"/>
</dbReference>
<dbReference type="Pfam" id="PF20670">
    <property type="entry name" value="DUF6816"/>
    <property type="match status" value="1"/>
</dbReference>
<feature type="signal peptide" evidence="2">
    <location>
        <begin position="1"/>
        <end position="23"/>
    </location>
</feature>
<feature type="domain" description="DUF6816" evidence="3">
    <location>
        <begin position="74"/>
        <end position="267"/>
    </location>
</feature>
<name>A0A9N8EK87_9STRA</name>
<feature type="region of interest" description="Disordered" evidence="1">
    <location>
        <begin position="240"/>
        <end position="268"/>
    </location>
</feature>
<reference evidence="4" key="1">
    <citation type="submission" date="2020-06" db="EMBL/GenBank/DDBJ databases">
        <authorList>
            <consortium name="Plant Systems Biology data submission"/>
        </authorList>
    </citation>
    <scope>NUCLEOTIDE SEQUENCE</scope>
    <source>
        <strain evidence="4">D6</strain>
    </source>
</reference>
<organism evidence="4 5">
    <name type="scientific">Seminavis robusta</name>
    <dbReference type="NCBI Taxonomy" id="568900"/>
    <lineage>
        <taxon>Eukaryota</taxon>
        <taxon>Sar</taxon>
        <taxon>Stramenopiles</taxon>
        <taxon>Ochrophyta</taxon>
        <taxon>Bacillariophyta</taxon>
        <taxon>Bacillariophyceae</taxon>
        <taxon>Bacillariophycidae</taxon>
        <taxon>Naviculales</taxon>
        <taxon>Naviculaceae</taxon>
        <taxon>Seminavis</taxon>
    </lineage>
</organism>
<dbReference type="AlphaFoldDB" id="A0A9N8EK87"/>
<evidence type="ECO:0000256" key="2">
    <source>
        <dbReference type="SAM" id="SignalP"/>
    </source>
</evidence>
<gene>
    <name evidence="4" type="ORF">SEMRO_1136_G245120.1</name>
</gene>
<protein>
    <recommendedName>
        <fullName evidence="3">DUF6816 domain-containing protein</fullName>
    </recommendedName>
</protein>
<dbReference type="EMBL" id="CAICTM010001134">
    <property type="protein sequence ID" value="CAB9520801.1"/>
    <property type="molecule type" value="Genomic_DNA"/>
</dbReference>
<evidence type="ECO:0000313" key="5">
    <source>
        <dbReference type="Proteomes" id="UP001153069"/>
    </source>
</evidence>
<evidence type="ECO:0000313" key="4">
    <source>
        <dbReference type="EMBL" id="CAB9520801.1"/>
    </source>
</evidence>
<dbReference type="Proteomes" id="UP001153069">
    <property type="component" value="Unassembled WGS sequence"/>
</dbReference>
<evidence type="ECO:0000259" key="3">
    <source>
        <dbReference type="Pfam" id="PF20670"/>
    </source>
</evidence>
<keyword evidence="2" id="KW-0732">Signal</keyword>
<evidence type="ECO:0000256" key="1">
    <source>
        <dbReference type="SAM" id="MobiDB-lite"/>
    </source>
</evidence>
<sequence length="268" mass="29118">MKLLASVTACFLLSFLYSGQCLALNVLSRGLHRRSVISLASGAFVGLAHHEAASAASPANPSEAIRRSAANIPGYGQSDVFYPSFFQGNWRVKRTILLPENDGLTLDYSVRFLPSIEDGAVVADRGWNQANLEMAIRALTTKTPDDAAMPSYQWTETNPNDLRLTFPDGTQKEIKVTKRATEKTEEGVFSSEFQRVTQEDFRGIPVISARRVMSKYKVVGSSIEGMEVVYDAGGIGDPLAGPTNAGNAGDSSQPKILTKSKLLLERTQ</sequence>